<gene>
    <name evidence="2" type="ORF">EXM22_13005</name>
</gene>
<keyword evidence="3" id="KW-1185">Reference proteome</keyword>
<dbReference type="Proteomes" id="UP000324209">
    <property type="component" value="Chromosome"/>
</dbReference>
<dbReference type="Pfam" id="PF01408">
    <property type="entry name" value="GFO_IDH_MocA"/>
    <property type="match status" value="1"/>
</dbReference>
<proteinExistence type="predicted"/>
<dbReference type="PANTHER" id="PTHR43708:SF8">
    <property type="entry name" value="OXIDOREDUCTASE"/>
    <property type="match status" value="1"/>
</dbReference>
<dbReference type="Gene3D" id="3.40.50.720">
    <property type="entry name" value="NAD(P)-binding Rossmann-like Domain"/>
    <property type="match status" value="1"/>
</dbReference>
<dbReference type="SUPFAM" id="SSF51735">
    <property type="entry name" value="NAD(P)-binding Rossmann-fold domains"/>
    <property type="match status" value="1"/>
</dbReference>
<dbReference type="EMBL" id="CP036150">
    <property type="protein sequence ID" value="QEN08862.1"/>
    <property type="molecule type" value="Genomic_DNA"/>
</dbReference>
<dbReference type="OrthoDB" id="9815825at2"/>
<dbReference type="SUPFAM" id="SSF55347">
    <property type="entry name" value="Glyceraldehyde-3-phosphate dehydrogenase-like, C-terminal domain"/>
    <property type="match status" value="1"/>
</dbReference>
<dbReference type="PANTHER" id="PTHR43708">
    <property type="entry name" value="CONSERVED EXPRESSED OXIDOREDUCTASE (EUROFUNG)"/>
    <property type="match status" value="1"/>
</dbReference>
<name>A0A5C1QRZ9_9SPIO</name>
<dbReference type="InterPro" id="IPR000683">
    <property type="entry name" value="Gfo/Idh/MocA-like_OxRdtase_N"/>
</dbReference>
<evidence type="ECO:0000259" key="1">
    <source>
        <dbReference type="Pfam" id="PF01408"/>
    </source>
</evidence>
<dbReference type="KEGG" id="ock:EXM22_13005"/>
<evidence type="ECO:0000313" key="2">
    <source>
        <dbReference type="EMBL" id="QEN08862.1"/>
    </source>
</evidence>
<feature type="domain" description="Gfo/Idh/MocA-like oxidoreductase N-terminal" evidence="1">
    <location>
        <begin position="18"/>
        <end position="149"/>
    </location>
</feature>
<sequence length="357" mass="39431">MPILILSGGFMTSKNDVHCAIAGLGRIGVSLESDPLREKPASHMGAIDYNRTAQLVAGSDPDENKRIAFKSLLPDCAVYANTELMVEEIKPHILHIASITDSHIPILKMALSAGVPMVVCEKPLSNSLEEARALLPLIDSSDSVVLVNHERRFSRDYREVRGLIRDKAFGELLSINARLYMGKTRPVSQILYHDGTHMLDILRFLTDENLEILHSEGEPYRKGGQLIVLARGGSVPIVLDVSGGRDHLVFELDLSFEKGRIRIGNGVYELWSSQESPYYTGFRSLSCTSSGWKGRTAYFSSMMNHAIELLNNPGRKCESSYGDGLKVLELIDEILGAYPQEQNQDSSLEKTPSSSVV</sequence>
<dbReference type="Gene3D" id="3.30.360.10">
    <property type="entry name" value="Dihydrodipicolinate Reductase, domain 2"/>
    <property type="match status" value="1"/>
</dbReference>
<dbReference type="InterPro" id="IPR036291">
    <property type="entry name" value="NAD(P)-bd_dom_sf"/>
</dbReference>
<dbReference type="AlphaFoldDB" id="A0A5C1QRZ9"/>
<dbReference type="InterPro" id="IPR051317">
    <property type="entry name" value="Gfo/Idh/MocA_oxidoreduct"/>
</dbReference>
<accession>A0A5C1QRZ9</accession>
<evidence type="ECO:0000313" key="3">
    <source>
        <dbReference type="Proteomes" id="UP000324209"/>
    </source>
</evidence>
<organism evidence="2 3">
    <name type="scientific">Oceanispirochaeta crateris</name>
    <dbReference type="NCBI Taxonomy" id="2518645"/>
    <lineage>
        <taxon>Bacteria</taxon>
        <taxon>Pseudomonadati</taxon>
        <taxon>Spirochaetota</taxon>
        <taxon>Spirochaetia</taxon>
        <taxon>Spirochaetales</taxon>
        <taxon>Spirochaetaceae</taxon>
        <taxon>Oceanispirochaeta</taxon>
    </lineage>
</organism>
<protein>
    <submittedName>
        <fullName evidence="2">Gfo/Idh/MocA family oxidoreductase</fullName>
    </submittedName>
</protein>
<reference evidence="2 3" key="1">
    <citation type="submission" date="2019-02" db="EMBL/GenBank/DDBJ databases">
        <title>Complete Genome Sequence and Methylome Analysis of free living Spirochaetas.</title>
        <authorList>
            <person name="Fomenkov A."/>
            <person name="Dubinina G."/>
            <person name="Leshcheva N."/>
            <person name="Mikheeva N."/>
            <person name="Grabovich M."/>
            <person name="Vincze T."/>
            <person name="Roberts R.J."/>
        </authorList>
    </citation>
    <scope>NUCLEOTIDE SEQUENCE [LARGE SCALE GENOMIC DNA]</scope>
    <source>
        <strain evidence="2 3">K2</strain>
    </source>
</reference>
<dbReference type="GO" id="GO:0000166">
    <property type="term" value="F:nucleotide binding"/>
    <property type="evidence" value="ECO:0007669"/>
    <property type="project" value="InterPro"/>
</dbReference>